<evidence type="ECO:0000313" key="2">
    <source>
        <dbReference type="EMBL" id="CAE7564614.1"/>
    </source>
</evidence>
<protein>
    <submittedName>
        <fullName evidence="2">Uncharacterized protein</fullName>
    </submittedName>
</protein>
<accession>A0A812U7J4</accession>
<keyword evidence="3" id="KW-1185">Reference proteome</keyword>
<name>A0A812U7J4_9DINO</name>
<organism evidence="2 3">
    <name type="scientific">Symbiodinium necroappetens</name>
    <dbReference type="NCBI Taxonomy" id="1628268"/>
    <lineage>
        <taxon>Eukaryota</taxon>
        <taxon>Sar</taxon>
        <taxon>Alveolata</taxon>
        <taxon>Dinophyceae</taxon>
        <taxon>Suessiales</taxon>
        <taxon>Symbiodiniaceae</taxon>
        <taxon>Symbiodinium</taxon>
    </lineage>
</organism>
<feature type="compositionally biased region" description="Basic and acidic residues" evidence="1">
    <location>
        <begin position="33"/>
        <end position="49"/>
    </location>
</feature>
<evidence type="ECO:0000256" key="1">
    <source>
        <dbReference type="SAM" id="MobiDB-lite"/>
    </source>
</evidence>
<evidence type="ECO:0000313" key="3">
    <source>
        <dbReference type="Proteomes" id="UP000601435"/>
    </source>
</evidence>
<reference evidence="2" key="1">
    <citation type="submission" date="2021-02" db="EMBL/GenBank/DDBJ databases">
        <authorList>
            <person name="Dougan E. K."/>
            <person name="Rhodes N."/>
            <person name="Thang M."/>
            <person name="Chan C."/>
        </authorList>
    </citation>
    <scope>NUCLEOTIDE SEQUENCE</scope>
</reference>
<dbReference type="Proteomes" id="UP000601435">
    <property type="component" value="Unassembled WGS sequence"/>
</dbReference>
<proteinExistence type="predicted"/>
<comment type="caution">
    <text evidence="2">The sequence shown here is derived from an EMBL/GenBank/DDBJ whole genome shotgun (WGS) entry which is preliminary data.</text>
</comment>
<dbReference type="EMBL" id="CAJNJA010026785">
    <property type="protein sequence ID" value="CAE7564614.1"/>
    <property type="molecule type" value="Genomic_DNA"/>
</dbReference>
<feature type="region of interest" description="Disordered" evidence="1">
    <location>
        <begin position="29"/>
        <end position="49"/>
    </location>
</feature>
<sequence length="49" mass="5627">MQVCHGQDGWGSTKPPSYAFWSCRETPWRRPCTSRESRKLRSPEKASSA</sequence>
<gene>
    <name evidence="2" type="ORF">SNEC2469_LOCUS16354</name>
</gene>
<dbReference type="AlphaFoldDB" id="A0A812U7J4"/>
<dbReference type="OrthoDB" id="10268381at2759"/>